<keyword evidence="1" id="KW-0732">Signal</keyword>
<dbReference type="InterPro" id="IPR042307">
    <property type="entry name" value="Reeler_sf"/>
</dbReference>
<dbReference type="PANTHER" id="PTHR45828:SF33">
    <property type="entry name" value="DOMON DOMAIN-CONTAINING PROTEIN"/>
    <property type="match status" value="1"/>
</dbReference>
<feature type="domain" description="Reelin" evidence="2">
    <location>
        <begin position="6"/>
        <end position="157"/>
    </location>
</feature>
<gene>
    <name evidence="3" type="ORF">WA026_017095</name>
</gene>
<dbReference type="PROSITE" id="PS51019">
    <property type="entry name" value="REELIN"/>
    <property type="match status" value="1"/>
</dbReference>
<keyword evidence="4" id="KW-1185">Reference proteome</keyword>
<dbReference type="Gene3D" id="2.60.40.4060">
    <property type="entry name" value="Reeler domain"/>
    <property type="match status" value="1"/>
</dbReference>
<comment type="caution">
    <text evidence="3">The sequence shown here is derived from an EMBL/GenBank/DDBJ whole genome shotgun (WGS) entry which is preliminary data.</text>
</comment>
<evidence type="ECO:0000313" key="3">
    <source>
        <dbReference type="EMBL" id="KAK9872293.1"/>
    </source>
</evidence>
<dbReference type="Pfam" id="PF02014">
    <property type="entry name" value="Reeler"/>
    <property type="match status" value="1"/>
</dbReference>
<dbReference type="GO" id="GO:0016020">
    <property type="term" value="C:membrane"/>
    <property type="evidence" value="ECO:0007669"/>
    <property type="project" value="TreeGrafter"/>
</dbReference>
<dbReference type="InterPro" id="IPR002861">
    <property type="entry name" value="Reeler_dom"/>
</dbReference>
<dbReference type="InterPro" id="IPR051237">
    <property type="entry name" value="Ferric-chelate_Red/DefProt"/>
</dbReference>
<accession>A0AAW1TUD6</accession>
<reference evidence="3 4" key="1">
    <citation type="submission" date="2023-03" db="EMBL/GenBank/DDBJ databases">
        <title>Genome insight into feeding habits of ladybird beetles.</title>
        <authorList>
            <person name="Li H.-S."/>
            <person name="Huang Y.-H."/>
            <person name="Pang H."/>
        </authorList>
    </citation>
    <scope>NUCLEOTIDE SEQUENCE [LARGE SCALE GENOMIC DNA]</scope>
    <source>
        <strain evidence="3">SYSU_2023b</strain>
        <tissue evidence="3">Whole body</tissue>
    </source>
</reference>
<dbReference type="CDD" id="cd08544">
    <property type="entry name" value="Reeler"/>
    <property type="match status" value="1"/>
</dbReference>
<protein>
    <recommendedName>
        <fullName evidence="2">Reelin domain-containing protein</fullName>
    </recommendedName>
</protein>
<evidence type="ECO:0000256" key="1">
    <source>
        <dbReference type="SAM" id="SignalP"/>
    </source>
</evidence>
<name>A0AAW1TUD6_9CUCU</name>
<evidence type="ECO:0000313" key="4">
    <source>
        <dbReference type="Proteomes" id="UP001431783"/>
    </source>
</evidence>
<organism evidence="3 4">
    <name type="scientific">Henosepilachna vigintioctopunctata</name>
    <dbReference type="NCBI Taxonomy" id="420089"/>
    <lineage>
        <taxon>Eukaryota</taxon>
        <taxon>Metazoa</taxon>
        <taxon>Ecdysozoa</taxon>
        <taxon>Arthropoda</taxon>
        <taxon>Hexapoda</taxon>
        <taxon>Insecta</taxon>
        <taxon>Pterygota</taxon>
        <taxon>Neoptera</taxon>
        <taxon>Endopterygota</taxon>
        <taxon>Coleoptera</taxon>
        <taxon>Polyphaga</taxon>
        <taxon>Cucujiformia</taxon>
        <taxon>Coccinelloidea</taxon>
        <taxon>Coccinellidae</taxon>
        <taxon>Epilachninae</taxon>
        <taxon>Epilachnini</taxon>
        <taxon>Henosepilachna</taxon>
    </lineage>
</organism>
<evidence type="ECO:0000259" key="2">
    <source>
        <dbReference type="PROSITE" id="PS51019"/>
    </source>
</evidence>
<dbReference type="AlphaFoldDB" id="A0AAW1TUD6"/>
<sequence>MHYFVSALFVLSVATCAMAYSDGAPAEVCDDMTPKHPFEPRKDKFPYTVAISKTSLASGQETDITISGKDFKGFFVQVRKGNKAVGTFTTNPKEVRGVKCHGTANSAATHSNASVKKSITLKWKAPQEKGELEVYATVAENGEIFWAKHKVGKITVK</sequence>
<feature type="chain" id="PRO_5043396617" description="Reelin domain-containing protein" evidence="1">
    <location>
        <begin position="20"/>
        <end position="157"/>
    </location>
</feature>
<dbReference type="Proteomes" id="UP001431783">
    <property type="component" value="Unassembled WGS sequence"/>
</dbReference>
<dbReference type="PANTHER" id="PTHR45828">
    <property type="entry name" value="CYTOCHROME B561/FERRIC REDUCTASE TRANSMEMBRANE"/>
    <property type="match status" value="1"/>
</dbReference>
<dbReference type="EMBL" id="JARQZJ010000010">
    <property type="protein sequence ID" value="KAK9872293.1"/>
    <property type="molecule type" value="Genomic_DNA"/>
</dbReference>
<proteinExistence type="predicted"/>
<feature type="signal peptide" evidence="1">
    <location>
        <begin position="1"/>
        <end position="19"/>
    </location>
</feature>